<reference evidence="1 2" key="1">
    <citation type="submission" date="2011-08" db="EMBL/GenBank/DDBJ databases">
        <title>The Genome Sequence of Plasmodium vivax Mauritania I.</title>
        <authorList>
            <consortium name="The Broad Institute Genome Sequencing Platform"/>
            <consortium name="The Broad Institute Genome Sequencing Center for Infectious Disease"/>
            <person name="Neafsey D."/>
            <person name="Carlton J."/>
            <person name="Barnwell J."/>
            <person name="Collins W."/>
            <person name="Escalante A."/>
            <person name="Mullikin J."/>
            <person name="Saul A."/>
            <person name="Guigo R."/>
            <person name="Camara F."/>
            <person name="Young S.K."/>
            <person name="Zeng Q."/>
            <person name="Gargeya S."/>
            <person name="Fitzgerald M."/>
            <person name="Haas B."/>
            <person name="Abouelleil A."/>
            <person name="Alvarado L."/>
            <person name="Arachchi H.M."/>
            <person name="Berlin A."/>
            <person name="Brown A."/>
            <person name="Chapman S.B."/>
            <person name="Chen Z."/>
            <person name="Dunbar C."/>
            <person name="Freedman E."/>
            <person name="Gearin G."/>
            <person name="Gellesch M."/>
            <person name="Goldberg J."/>
            <person name="Griggs A."/>
            <person name="Gujja S."/>
            <person name="Heiman D."/>
            <person name="Howarth C."/>
            <person name="Larson L."/>
            <person name="Lui A."/>
            <person name="MacDonald P.J.P."/>
            <person name="Montmayeur A."/>
            <person name="Murphy C."/>
            <person name="Neiman D."/>
            <person name="Pearson M."/>
            <person name="Priest M."/>
            <person name="Roberts A."/>
            <person name="Saif S."/>
            <person name="Shea T."/>
            <person name="Shenoy N."/>
            <person name="Sisk P."/>
            <person name="Stolte C."/>
            <person name="Sykes S."/>
            <person name="Wortman J."/>
            <person name="Nusbaum C."/>
            <person name="Birren B."/>
        </authorList>
    </citation>
    <scope>NUCLEOTIDE SEQUENCE [LARGE SCALE GENOMIC DNA]</scope>
    <source>
        <strain evidence="1 2">Mauritania I</strain>
    </source>
</reference>
<protein>
    <submittedName>
        <fullName evidence="1">Uncharacterized protein</fullName>
    </submittedName>
</protein>
<evidence type="ECO:0000313" key="1">
    <source>
        <dbReference type="EMBL" id="KMZ95092.1"/>
    </source>
</evidence>
<gene>
    <name evidence="1" type="ORF">PVMG_05964</name>
</gene>
<dbReference type="EMBL" id="KQ235002">
    <property type="protein sequence ID" value="KMZ95092.1"/>
    <property type="molecule type" value="Genomic_DNA"/>
</dbReference>
<proteinExistence type="predicted"/>
<evidence type="ECO:0000313" key="2">
    <source>
        <dbReference type="Proteomes" id="UP000053776"/>
    </source>
</evidence>
<organism evidence="1 2">
    <name type="scientific">Plasmodium vivax Mauritania I</name>
    <dbReference type="NCBI Taxonomy" id="1035515"/>
    <lineage>
        <taxon>Eukaryota</taxon>
        <taxon>Sar</taxon>
        <taxon>Alveolata</taxon>
        <taxon>Apicomplexa</taxon>
        <taxon>Aconoidasida</taxon>
        <taxon>Haemosporida</taxon>
        <taxon>Plasmodiidae</taxon>
        <taxon>Plasmodium</taxon>
        <taxon>Plasmodium (Plasmodium)</taxon>
    </lineage>
</organism>
<dbReference type="OrthoDB" id="10430453at2759"/>
<accession>A0A0J9TK01</accession>
<dbReference type="InterPro" id="IPR022139">
    <property type="entry name" value="Fam-L/Fam-M-like_plasmodium"/>
</dbReference>
<dbReference type="Proteomes" id="UP000053776">
    <property type="component" value="Unassembled WGS sequence"/>
</dbReference>
<sequence>MNISLNVRAHRLLAKHEYKNEMPTRGLQYNVPYNRDNYKLEKGKGYNNTFEELKQSRSNNVDNYMKSYKNRYSKKRVLKKLDCYYENKVFNKFRHMCGIAQKIKNDKRCSKYFFFKSEMKIHNLLMNQIKIFR</sequence>
<name>A0A0J9TK01_PLAVI</name>
<dbReference type="Pfam" id="PF12420">
    <property type="entry name" value="DUF3671"/>
    <property type="match status" value="1"/>
</dbReference>
<dbReference type="AlphaFoldDB" id="A0A0J9TK01"/>